<protein>
    <recommendedName>
        <fullName evidence="11">G-protein coupled receptors family 1 profile domain-containing protein</fullName>
    </recommendedName>
</protein>
<gene>
    <name evidence="12" type="ORF">MGAL_10B045580</name>
</gene>
<dbReference type="GO" id="GO:0005886">
    <property type="term" value="C:plasma membrane"/>
    <property type="evidence" value="ECO:0007669"/>
    <property type="project" value="UniProtKB-SubCell"/>
</dbReference>
<feature type="transmembrane region" description="Helical" evidence="10">
    <location>
        <begin position="198"/>
        <end position="220"/>
    </location>
</feature>
<dbReference type="InterPro" id="IPR000276">
    <property type="entry name" value="GPCR_Rhodpsn"/>
</dbReference>
<dbReference type="GO" id="GO:0007218">
    <property type="term" value="P:neuropeptide signaling pathway"/>
    <property type="evidence" value="ECO:0007669"/>
    <property type="project" value="TreeGrafter"/>
</dbReference>
<keyword evidence="6 10" id="KW-0472">Membrane</keyword>
<feature type="domain" description="G-protein coupled receptors family 1 profile" evidence="11">
    <location>
        <begin position="52"/>
        <end position="404"/>
    </location>
</feature>
<dbReference type="InterPro" id="IPR017452">
    <property type="entry name" value="GPCR_Rhodpsn_7TM"/>
</dbReference>
<evidence type="ECO:0000256" key="9">
    <source>
        <dbReference type="SAM" id="MobiDB-lite"/>
    </source>
</evidence>
<dbReference type="PANTHER" id="PTHR24230:SF75">
    <property type="entry name" value="RELAXIN FAMILY PEPTIDE RECEPTOR 3"/>
    <property type="match status" value="1"/>
</dbReference>
<evidence type="ECO:0000313" key="13">
    <source>
        <dbReference type="Proteomes" id="UP000596742"/>
    </source>
</evidence>
<evidence type="ECO:0000256" key="1">
    <source>
        <dbReference type="ARBA" id="ARBA00004651"/>
    </source>
</evidence>
<evidence type="ECO:0000256" key="2">
    <source>
        <dbReference type="ARBA" id="ARBA00022475"/>
    </source>
</evidence>
<reference evidence="12" key="1">
    <citation type="submission" date="2018-11" db="EMBL/GenBank/DDBJ databases">
        <authorList>
            <person name="Alioto T."/>
            <person name="Alioto T."/>
        </authorList>
    </citation>
    <scope>NUCLEOTIDE SEQUENCE</scope>
</reference>
<feature type="transmembrane region" description="Helical" evidence="10">
    <location>
        <begin position="34"/>
        <end position="60"/>
    </location>
</feature>
<dbReference type="Pfam" id="PF00001">
    <property type="entry name" value="7tm_1"/>
    <property type="match status" value="1"/>
</dbReference>
<feature type="transmembrane region" description="Helical" evidence="10">
    <location>
        <begin position="152"/>
        <end position="172"/>
    </location>
</feature>
<evidence type="ECO:0000256" key="3">
    <source>
        <dbReference type="ARBA" id="ARBA00022692"/>
    </source>
</evidence>
<feature type="compositionally biased region" description="Basic and acidic residues" evidence="9">
    <location>
        <begin position="317"/>
        <end position="330"/>
    </location>
</feature>
<feature type="transmembrane region" description="Helical" evidence="10">
    <location>
        <begin position="343"/>
        <end position="367"/>
    </location>
</feature>
<keyword evidence="2" id="KW-1003">Cell membrane</keyword>
<evidence type="ECO:0000259" key="11">
    <source>
        <dbReference type="PROSITE" id="PS50262"/>
    </source>
</evidence>
<feature type="transmembrane region" description="Helical" evidence="10">
    <location>
        <begin position="72"/>
        <end position="98"/>
    </location>
</feature>
<dbReference type="AlphaFoldDB" id="A0A8B6EQX6"/>
<dbReference type="SUPFAM" id="SSF81321">
    <property type="entry name" value="Family A G protein-coupled receptor-like"/>
    <property type="match status" value="1"/>
</dbReference>
<evidence type="ECO:0000256" key="6">
    <source>
        <dbReference type="ARBA" id="ARBA00023136"/>
    </source>
</evidence>
<evidence type="ECO:0000256" key="10">
    <source>
        <dbReference type="SAM" id="Phobius"/>
    </source>
</evidence>
<comment type="subcellular location">
    <subcellularLocation>
        <location evidence="1">Cell membrane</location>
        <topology evidence="1">Multi-pass membrane protein</topology>
    </subcellularLocation>
</comment>
<dbReference type="PRINTS" id="PR00237">
    <property type="entry name" value="GPCRRHODOPSN"/>
</dbReference>
<dbReference type="PROSITE" id="PS50262">
    <property type="entry name" value="G_PROTEIN_RECEP_F1_2"/>
    <property type="match status" value="1"/>
</dbReference>
<dbReference type="Proteomes" id="UP000596742">
    <property type="component" value="Unassembled WGS sequence"/>
</dbReference>
<dbReference type="Gene3D" id="1.20.1070.10">
    <property type="entry name" value="Rhodopsin 7-helix transmembrane proteins"/>
    <property type="match status" value="2"/>
</dbReference>
<keyword evidence="3 10" id="KW-0812">Transmembrane</keyword>
<evidence type="ECO:0000256" key="8">
    <source>
        <dbReference type="ARBA" id="ARBA00023224"/>
    </source>
</evidence>
<feature type="compositionally biased region" description="Basic and acidic residues" evidence="9">
    <location>
        <begin position="241"/>
        <end position="272"/>
    </location>
</feature>
<feature type="compositionally biased region" description="Basic and acidic residues" evidence="9">
    <location>
        <begin position="287"/>
        <end position="300"/>
    </location>
</feature>
<dbReference type="PANTHER" id="PTHR24230">
    <property type="entry name" value="G-PROTEIN COUPLED RECEPTOR"/>
    <property type="match status" value="1"/>
</dbReference>
<comment type="caution">
    <text evidence="12">The sequence shown here is derived from an EMBL/GenBank/DDBJ whole genome shotgun (WGS) entry which is preliminary data.</text>
</comment>
<dbReference type="CDD" id="cd00637">
    <property type="entry name" value="7tm_classA_rhodopsin-like"/>
    <property type="match status" value="1"/>
</dbReference>
<keyword evidence="8" id="KW-0807">Transducer</keyword>
<dbReference type="EMBL" id="UYJE01005587">
    <property type="protein sequence ID" value="VDI38445.1"/>
    <property type="molecule type" value="Genomic_DNA"/>
</dbReference>
<organism evidence="12 13">
    <name type="scientific">Mytilus galloprovincialis</name>
    <name type="common">Mediterranean mussel</name>
    <dbReference type="NCBI Taxonomy" id="29158"/>
    <lineage>
        <taxon>Eukaryota</taxon>
        <taxon>Metazoa</taxon>
        <taxon>Spiralia</taxon>
        <taxon>Lophotrochozoa</taxon>
        <taxon>Mollusca</taxon>
        <taxon>Bivalvia</taxon>
        <taxon>Autobranchia</taxon>
        <taxon>Pteriomorphia</taxon>
        <taxon>Mytilida</taxon>
        <taxon>Mytiloidea</taxon>
        <taxon>Mytilidae</taxon>
        <taxon>Mytilinae</taxon>
        <taxon>Mytilus</taxon>
    </lineage>
</organism>
<feature type="region of interest" description="Disordered" evidence="9">
    <location>
        <begin position="240"/>
        <end position="334"/>
    </location>
</feature>
<proteinExistence type="predicted"/>
<feature type="compositionally biased region" description="Polar residues" evidence="9">
    <location>
        <begin position="275"/>
        <end position="286"/>
    </location>
</feature>
<dbReference type="OrthoDB" id="6123643at2759"/>
<accession>A0A8B6EQX6</accession>
<name>A0A8B6EQX6_MYTGA</name>
<evidence type="ECO:0000256" key="5">
    <source>
        <dbReference type="ARBA" id="ARBA00023040"/>
    </source>
</evidence>
<sequence length="425" mass="48132">MNTSIMEANESVTEDMQLNATNDLEDWPKVVETYLIGNSVFLAVCMVIGVIGNAIVVAVYKLEMKDTSTERYFIPVLAGADILATIVGCITCTIWNSLQSSFTSNNLCKVILFSIASSASFCLFLFLCIAFQRYLLICRKYQLNLLQRRIMIGVSAILGIGMAIPFTLTYGINEFSVEGRSGGQRCGRLKREDVYPVAVAHSIVFGVIMQMTCTCLVIFYGKIGCTIFGHFNSQSKKKKLQMKESSKEYTRSLSDKKSNDRTEDTPAKKCEIKINSISQEDVNFPSTDHHNDEALKRNNKSDTQNIKPELPSVESTVSKKEPSTQSGRKDTRNKRNRRFKTKFSLMFVVVTSVSIVCYLPVGAIVMLEGFIPEFWDNLTQMELIIVVWFYRSYIINSIANPIIYAFLDIEFYNGLKRLYQRSFQK</sequence>
<evidence type="ECO:0000313" key="12">
    <source>
        <dbReference type="EMBL" id="VDI38445.1"/>
    </source>
</evidence>
<keyword evidence="5" id="KW-0297">G-protein coupled receptor</keyword>
<evidence type="ECO:0000256" key="4">
    <source>
        <dbReference type="ARBA" id="ARBA00022989"/>
    </source>
</evidence>
<feature type="transmembrane region" description="Helical" evidence="10">
    <location>
        <begin position="110"/>
        <end position="131"/>
    </location>
</feature>
<feature type="transmembrane region" description="Helical" evidence="10">
    <location>
        <begin position="387"/>
        <end position="407"/>
    </location>
</feature>
<keyword evidence="4 10" id="KW-1133">Transmembrane helix</keyword>
<dbReference type="GO" id="GO:0008528">
    <property type="term" value="F:G protein-coupled peptide receptor activity"/>
    <property type="evidence" value="ECO:0007669"/>
    <property type="project" value="TreeGrafter"/>
</dbReference>
<keyword evidence="7" id="KW-0675">Receptor</keyword>
<evidence type="ECO:0000256" key="7">
    <source>
        <dbReference type="ARBA" id="ARBA00023170"/>
    </source>
</evidence>
<keyword evidence="13" id="KW-1185">Reference proteome</keyword>